<organism evidence="2 3">
    <name type="scientific">Aquilegia coerulea</name>
    <name type="common">Rocky mountain columbine</name>
    <dbReference type="NCBI Taxonomy" id="218851"/>
    <lineage>
        <taxon>Eukaryota</taxon>
        <taxon>Viridiplantae</taxon>
        <taxon>Streptophyta</taxon>
        <taxon>Embryophyta</taxon>
        <taxon>Tracheophyta</taxon>
        <taxon>Spermatophyta</taxon>
        <taxon>Magnoliopsida</taxon>
        <taxon>Ranunculales</taxon>
        <taxon>Ranunculaceae</taxon>
        <taxon>Thalictroideae</taxon>
        <taxon>Aquilegia</taxon>
    </lineage>
</organism>
<keyword evidence="3" id="KW-1185">Reference proteome</keyword>
<name>A0A2G5CWQ7_AQUCA</name>
<dbReference type="EMBL" id="KZ305052">
    <property type="protein sequence ID" value="PIA35698.1"/>
    <property type="molecule type" value="Genomic_DNA"/>
</dbReference>
<dbReference type="Proteomes" id="UP000230069">
    <property type="component" value="Unassembled WGS sequence"/>
</dbReference>
<dbReference type="AlphaFoldDB" id="A0A2G5CWQ7"/>
<keyword evidence="1" id="KW-0812">Transmembrane</keyword>
<keyword evidence="1" id="KW-1133">Transmembrane helix</keyword>
<feature type="transmembrane region" description="Helical" evidence="1">
    <location>
        <begin position="33"/>
        <end position="49"/>
    </location>
</feature>
<evidence type="ECO:0000313" key="2">
    <source>
        <dbReference type="EMBL" id="PIA35698.1"/>
    </source>
</evidence>
<dbReference type="InParanoid" id="A0A2G5CWQ7"/>
<protein>
    <submittedName>
        <fullName evidence="2">Uncharacterized protein</fullName>
    </submittedName>
</protein>
<evidence type="ECO:0000313" key="3">
    <source>
        <dbReference type="Proteomes" id="UP000230069"/>
    </source>
</evidence>
<reference evidence="2 3" key="1">
    <citation type="submission" date="2017-09" db="EMBL/GenBank/DDBJ databases">
        <title>WGS assembly of Aquilegia coerulea Goldsmith.</title>
        <authorList>
            <person name="Hodges S."/>
            <person name="Kramer E."/>
            <person name="Nordborg M."/>
            <person name="Tomkins J."/>
            <person name="Borevitz J."/>
            <person name="Derieg N."/>
            <person name="Yan J."/>
            <person name="Mihaltcheva S."/>
            <person name="Hayes R.D."/>
            <person name="Rokhsar D."/>
        </authorList>
    </citation>
    <scope>NUCLEOTIDE SEQUENCE [LARGE SCALE GENOMIC DNA]</scope>
    <source>
        <strain evidence="3">cv. Goldsmith</strain>
    </source>
</reference>
<accession>A0A2G5CWQ7</accession>
<gene>
    <name evidence="2" type="ORF">AQUCO_03500212v1</name>
</gene>
<proteinExistence type="predicted"/>
<evidence type="ECO:0000256" key="1">
    <source>
        <dbReference type="SAM" id="Phobius"/>
    </source>
</evidence>
<keyword evidence="1" id="KW-0472">Membrane</keyword>
<sequence length="68" mass="7933">MIEGCFCRLYTTCKHSQLTRATIPCRNTTKTDWILVLLWTLLECIIWLFQDDGVRKIVLAVCVKLSTR</sequence>